<gene>
    <name evidence="2" type="ORF">MQP27_05535</name>
</gene>
<evidence type="ECO:0000313" key="3">
    <source>
        <dbReference type="Proteomes" id="UP001165269"/>
    </source>
</evidence>
<protein>
    <submittedName>
        <fullName evidence="2">Uncharacterized protein</fullName>
    </submittedName>
</protein>
<accession>A0ABS9Y018</accession>
<reference evidence="2" key="1">
    <citation type="submission" date="2022-03" db="EMBL/GenBank/DDBJ databases">
        <title>Streptomyces 7R015 and 7R016 isolated from Barleria lupulina in Thailand.</title>
        <authorList>
            <person name="Kanchanasin P."/>
            <person name="Phongsopitanun W."/>
            <person name="Tanasupawat S."/>
        </authorList>
    </citation>
    <scope>NUCLEOTIDE SEQUENCE</scope>
    <source>
        <strain evidence="2">7R015</strain>
    </source>
</reference>
<evidence type="ECO:0000256" key="1">
    <source>
        <dbReference type="SAM" id="Phobius"/>
    </source>
</evidence>
<dbReference type="RefSeq" id="WP_242761794.1">
    <property type="nucleotide sequence ID" value="NZ_JALDAY010000002.1"/>
</dbReference>
<feature type="transmembrane region" description="Helical" evidence="1">
    <location>
        <begin position="24"/>
        <end position="41"/>
    </location>
</feature>
<sequence>MLLIAPAVVLPVTARLTATATPAAITMVCIAPVALVTGVVLDEKLRPAAVPVAASSLFGRAPVTLLALALSGIVWLVTSFLRRRKAP</sequence>
<organism evidence="2 3">
    <name type="scientific">Streptomyces cylindrosporus</name>
    <dbReference type="NCBI Taxonomy" id="2927583"/>
    <lineage>
        <taxon>Bacteria</taxon>
        <taxon>Bacillati</taxon>
        <taxon>Actinomycetota</taxon>
        <taxon>Actinomycetes</taxon>
        <taxon>Kitasatosporales</taxon>
        <taxon>Streptomycetaceae</taxon>
        <taxon>Streptomyces</taxon>
    </lineage>
</organism>
<keyword evidence="3" id="KW-1185">Reference proteome</keyword>
<dbReference type="Proteomes" id="UP001165269">
    <property type="component" value="Unassembled WGS sequence"/>
</dbReference>
<keyword evidence="1" id="KW-0812">Transmembrane</keyword>
<name>A0ABS9Y018_9ACTN</name>
<evidence type="ECO:0000313" key="2">
    <source>
        <dbReference type="EMBL" id="MCI3270575.1"/>
    </source>
</evidence>
<dbReference type="EMBL" id="JALDAY010000002">
    <property type="protein sequence ID" value="MCI3270575.1"/>
    <property type="molecule type" value="Genomic_DNA"/>
</dbReference>
<keyword evidence="1" id="KW-1133">Transmembrane helix</keyword>
<comment type="caution">
    <text evidence="2">The sequence shown here is derived from an EMBL/GenBank/DDBJ whole genome shotgun (WGS) entry which is preliminary data.</text>
</comment>
<feature type="transmembrane region" description="Helical" evidence="1">
    <location>
        <begin position="62"/>
        <end position="81"/>
    </location>
</feature>
<proteinExistence type="predicted"/>
<keyword evidence="1" id="KW-0472">Membrane</keyword>